<organism evidence="2 3">
    <name type="scientific">Deinococcus arboris</name>
    <dbReference type="NCBI Taxonomy" id="2682977"/>
    <lineage>
        <taxon>Bacteria</taxon>
        <taxon>Thermotogati</taxon>
        <taxon>Deinococcota</taxon>
        <taxon>Deinococci</taxon>
        <taxon>Deinococcales</taxon>
        <taxon>Deinococcaceae</taxon>
        <taxon>Deinococcus</taxon>
    </lineage>
</organism>
<dbReference type="Proteomes" id="UP000483286">
    <property type="component" value="Unassembled WGS sequence"/>
</dbReference>
<dbReference type="RefSeq" id="WP_157458858.1">
    <property type="nucleotide sequence ID" value="NZ_WQLB01000009.1"/>
</dbReference>
<dbReference type="EMBL" id="WQLB01000009">
    <property type="protein sequence ID" value="MVN86806.1"/>
    <property type="molecule type" value="Genomic_DNA"/>
</dbReference>
<name>A0A7C9IAI3_9DEIO</name>
<evidence type="ECO:0000313" key="2">
    <source>
        <dbReference type="EMBL" id="MVN86806.1"/>
    </source>
</evidence>
<reference evidence="2 3" key="1">
    <citation type="submission" date="2019-12" db="EMBL/GenBank/DDBJ databases">
        <title>Deinococcus sp. HMF7620 Genome sequencing and assembly.</title>
        <authorList>
            <person name="Kang H."/>
            <person name="Kim H."/>
            <person name="Joh K."/>
        </authorList>
    </citation>
    <scope>NUCLEOTIDE SEQUENCE [LARGE SCALE GENOMIC DNA]</scope>
    <source>
        <strain evidence="2 3">HMF7620</strain>
    </source>
</reference>
<evidence type="ECO:0000256" key="1">
    <source>
        <dbReference type="SAM" id="SignalP"/>
    </source>
</evidence>
<sequence>MHRILFLVALLCAAAVAQPIPPTPPTGTYCQPVALRDFAVVIGYQAVVQAAPGCKKPALIRKESRINHFSEPPILVPVGRLQRIWLLTHRLSYTMDGQTWRPLAVR</sequence>
<evidence type="ECO:0000313" key="3">
    <source>
        <dbReference type="Proteomes" id="UP000483286"/>
    </source>
</evidence>
<comment type="caution">
    <text evidence="2">The sequence shown here is derived from an EMBL/GenBank/DDBJ whole genome shotgun (WGS) entry which is preliminary data.</text>
</comment>
<keyword evidence="3" id="KW-1185">Reference proteome</keyword>
<feature type="signal peptide" evidence="1">
    <location>
        <begin position="1"/>
        <end position="17"/>
    </location>
</feature>
<protein>
    <submittedName>
        <fullName evidence="2">Uncharacterized protein</fullName>
    </submittedName>
</protein>
<proteinExistence type="predicted"/>
<dbReference type="AlphaFoldDB" id="A0A7C9IAI3"/>
<accession>A0A7C9IAI3</accession>
<gene>
    <name evidence="2" type="ORF">GO986_08525</name>
</gene>
<feature type="chain" id="PRO_5028881794" evidence="1">
    <location>
        <begin position="18"/>
        <end position="106"/>
    </location>
</feature>
<keyword evidence="1" id="KW-0732">Signal</keyword>